<dbReference type="Proteomes" id="UP000712281">
    <property type="component" value="Unassembled WGS sequence"/>
</dbReference>
<evidence type="ECO:0000256" key="2">
    <source>
        <dbReference type="ARBA" id="ARBA00022771"/>
    </source>
</evidence>
<evidence type="ECO:0000256" key="6">
    <source>
        <dbReference type="SAM" id="Phobius"/>
    </source>
</evidence>
<evidence type="ECO:0000313" key="9">
    <source>
        <dbReference type="Proteomes" id="UP000712281"/>
    </source>
</evidence>
<gene>
    <name evidence="8" type="ORF">F2Q68_00003097</name>
</gene>
<keyword evidence="6" id="KW-0472">Membrane</keyword>
<dbReference type="EMBL" id="QGKW02001660">
    <property type="protein sequence ID" value="KAF2580726.1"/>
    <property type="molecule type" value="Genomic_DNA"/>
</dbReference>
<keyword evidence="1 4" id="KW-0479">Metal-binding</keyword>
<accession>A0A8S9JH46</accession>
<feature type="zinc finger region" description="C3H1-type" evidence="4">
    <location>
        <begin position="38"/>
        <end position="66"/>
    </location>
</feature>
<comment type="caution">
    <text evidence="8">The sequence shown here is derived from an EMBL/GenBank/DDBJ whole genome shotgun (WGS) entry which is preliminary data.</text>
</comment>
<dbReference type="Gene3D" id="6.10.250.3220">
    <property type="match status" value="1"/>
</dbReference>
<protein>
    <recommendedName>
        <fullName evidence="7">C3H1-type domain-containing protein</fullName>
    </recommendedName>
</protein>
<feature type="domain" description="C3H1-type" evidence="7">
    <location>
        <begin position="38"/>
        <end position="66"/>
    </location>
</feature>
<evidence type="ECO:0000256" key="5">
    <source>
        <dbReference type="SAM" id="MobiDB-lite"/>
    </source>
</evidence>
<dbReference type="PROSITE" id="PS50103">
    <property type="entry name" value="ZF_C3H1"/>
    <property type="match status" value="1"/>
</dbReference>
<proteinExistence type="predicted"/>
<keyword evidence="6" id="KW-1133">Transmembrane helix</keyword>
<feature type="compositionally biased region" description="Basic and acidic residues" evidence="5">
    <location>
        <begin position="145"/>
        <end position="166"/>
    </location>
</feature>
<reference evidence="8" key="1">
    <citation type="submission" date="2019-12" db="EMBL/GenBank/DDBJ databases">
        <title>Genome sequencing and annotation of Brassica cretica.</title>
        <authorList>
            <person name="Studholme D.J."/>
            <person name="Sarris P.F."/>
        </authorList>
    </citation>
    <scope>NUCLEOTIDE SEQUENCE</scope>
    <source>
        <strain evidence="8">PFS-001/15</strain>
        <tissue evidence="8">Leaf</tissue>
    </source>
</reference>
<evidence type="ECO:0000256" key="1">
    <source>
        <dbReference type="ARBA" id="ARBA00022723"/>
    </source>
</evidence>
<feature type="region of interest" description="Disordered" evidence="5">
    <location>
        <begin position="130"/>
        <end position="206"/>
    </location>
</feature>
<feature type="compositionally biased region" description="Polar residues" evidence="5">
    <location>
        <begin position="130"/>
        <end position="144"/>
    </location>
</feature>
<feature type="compositionally biased region" description="Polar residues" evidence="5">
    <location>
        <begin position="167"/>
        <end position="181"/>
    </location>
</feature>
<dbReference type="InterPro" id="IPR000571">
    <property type="entry name" value="Znf_CCCH"/>
</dbReference>
<evidence type="ECO:0000313" key="8">
    <source>
        <dbReference type="EMBL" id="KAF2580726.1"/>
    </source>
</evidence>
<dbReference type="InterPro" id="IPR036855">
    <property type="entry name" value="Znf_CCCH_sf"/>
</dbReference>
<dbReference type="AlphaFoldDB" id="A0A8S9JH46"/>
<sequence>MATTGLAIRRWTIRMLRNVWVMVLFGSDDSNAERRQRMLGQPACGNFKAYGFCKYGASCKFDHPVPVNPYHYAGLTMPTAYRSGFGSVLVLLLLHFLVQVPFLVFQFQSVVVRPPTALLPWHVAGITSRLSRSDSTTVSNGQTSENEKQDDGPDKTEVQDPSKLSHSDSTALSNGGENTSSEAKKGGDDPSAADNSREKDSSDNAT</sequence>
<name>A0A8S9JH46_BRACR</name>
<dbReference type="SMART" id="SM00356">
    <property type="entry name" value="ZnF_C3H1"/>
    <property type="match status" value="1"/>
</dbReference>
<evidence type="ECO:0000256" key="3">
    <source>
        <dbReference type="ARBA" id="ARBA00022833"/>
    </source>
</evidence>
<keyword evidence="6" id="KW-0812">Transmembrane</keyword>
<dbReference type="SUPFAM" id="SSF90229">
    <property type="entry name" value="CCCH zinc finger"/>
    <property type="match status" value="1"/>
</dbReference>
<keyword evidence="3 4" id="KW-0862">Zinc</keyword>
<evidence type="ECO:0000259" key="7">
    <source>
        <dbReference type="PROSITE" id="PS50103"/>
    </source>
</evidence>
<feature type="transmembrane region" description="Helical" evidence="6">
    <location>
        <begin position="85"/>
        <end position="105"/>
    </location>
</feature>
<feature type="compositionally biased region" description="Basic and acidic residues" evidence="5">
    <location>
        <begin position="195"/>
        <end position="206"/>
    </location>
</feature>
<organism evidence="8 9">
    <name type="scientific">Brassica cretica</name>
    <name type="common">Mustard</name>
    <dbReference type="NCBI Taxonomy" id="69181"/>
    <lineage>
        <taxon>Eukaryota</taxon>
        <taxon>Viridiplantae</taxon>
        <taxon>Streptophyta</taxon>
        <taxon>Embryophyta</taxon>
        <taxon>Tracheophyta</taxon>
        <taxon>Spermatophyta</taxon>
        <taxon>Magnoliopsida</taxon>
        <taxon>eudicotyledons</taxon>
        <taxon>Gunneridae</taxon>
        <taxon>Pentapetalae</taxon>
        <taxon>rosids</taxon>
        <taxon>malvids</taxon>
        <taxon>Brassicales</taxon>
        <taxon>Brassicaceae</taxon>
        <taxon>Brassiceae</taxon>
        <taxon>Brassica</taxon>
    </lineage>
</organism>
<keyword evidence="2 4" id="KW-0863">Zinc-finger</keyword>
<dbReference type="GO" id="GO:0008270">
    <property type="term" value="F:zinc ion binding"/>
    <property type="evidence" value="ECO:0007669"/>
    <property type="project" value="UniProtKB-KW"/>
</dbReference>
<dbReference type="Pfam" id="PF00642">
    <property type="entry name" value="zf-CCCH"/>
    <property type="match status" value="1"/>
</dbReference>
<evidence type="ECO:0000256" key="4">
    <source>
        <dbReference type="PROSITE-ProRule" id="PRU00723"/>
    </source>
</evidence>